<protein>
    <submittedName>
        <fullName evidence="1">Uncharacterized protein</fullName>
    </submittedName>
</protein>
<reference evidence="1" key="1">
    <citation type="journal article" date="2015" name="Nature">
        <title>Complex archaea that bridge the gap between prokaryotes and eukaryotes.</title>
        <authorList>
            <person name="Spang A."/>
            <person name="Saw J.H."/>
            <person name="Jorgensen S.L."/>
            <person name="Zaremba-Niedzwiedzka K."/>
            <person name="Martijn J."/>
            <person name="Lind A.E."/>
            <person name="van Eijk R."/>
            <person name="Schleper C."/>
            <person name="Guy L."/>
            <person name="Ettema T.J."/>
        </authorList>
    </citation>
    <scope>NUCLEOTIDE SEQUENCE</scope>
</reference>
<dbReference type="EMBL" id="LAZR01011519">
    <property type="protein sequence ID" value="KKM61250.1"/>
    <property type="molecule type" value="Genomic_DNA"/>
</dbReference>
<proteinExistence type="predicted"/>
<accession>A0A0F9LAX9</accession>
<organism evidence="1">
    <name type="scientific">marine sediment metagenome</name>
    <dbReference type="NCBI Taxonomy" id="412755"/>
    <lineage>
        <taxon>unclassified sequences</taxon>
        <taxon>metagenomes</taxon>
        <taxon>ecological metagenomes</taxon>
    </lineage>
</organism>
<comment type="caution">
    <text evidence="1">The sequence shown here is derived from an EMBL/GenBank/DDBJ whole genome shotgun (WGS) entry which is preliminary data.</text>
</comment>
<dbReference type="AlphaFoldDB" id="A0A0F9LAX9"/>
<gene>
    <name evidence="1" type="ORF">LCGC14_1533700</name>
</gene>
<sequence length="78" mass="8870">MSGVRWFLVGFITALAFRVLNLSDWLTDGKYSDDPSKPWGTCESRLAEAVWRVGNWLYGHGCNMYGELLREKGEPADE</sequence>
<evidence type="ECO:0000313" key="1">
    <source>
        <dbReference type="EMBL" id="KKM61250.1"/>
    </source>
</evidence>
<name>A0A0F9LAX9_9ZZZZ</name>